<keyword evidence="1" id="KW-0812">Transmembrane</keyword>
<dbReference type="Gene3D" id="3.40.50.150">
    <property type="entry name" value="Vaccinia Virus protein VP39"/>
    <property type="match status" value="1"/>
</dbReference>
<dbReference type="OrthoDB" id="5830820at2759"/>
<name>A0A0B1SRA5_OESDE</name>
<evidence type="ECO:0008006" key="4">
    <source>
        <dbReference type="Google" id="ProtNLM"/>
    </source>
</evidence>
<evidence type="ECO:0000313" key="2">
    <source>
        <dbReference type="EMBL" id="KHJ87848.1"/>
    </source>
</evidence>
<keyword evidence="3" id="KW-1185">Reference proteome</keyword>
<accession>A0A0B1SRA5</accession>
<sequence length="402" mass="45413">MQSPRCLPVIPSITIIVLAFFIAHIITGSQDEGTLNHVFAFFQKHSSKQLQVGSIRSGETSSGVQKTENLIKKKLLSKPDRQIDELCSELDQTCFLIIDKVQTFGNGLLVYRRLRRKGSQGVLTLSETRLQPPSRGLLVAKLAAFDSFYFSKRIFPPYVTALTWKNFNTKTWKVRKDTVRLIYARTLIAGAFMSGGLEFNTKRKQDVLIIGLGGGVLNNYLTTMENQTLNVTVVDIDPVMKKIAEKWFGFKESPLHRIIIDDGVRYIHDAARRGEKYDVIIIDVCYNVILPLMGPISEFLEDDLIASLRKITADTGAVIVNTVTSKNTRKAADKVLFPYSLHFPSCYFILHSDSEKMLFCSAKDNNSYLNNRDELYNRFVAVDRALGFQLLSEDQCNSYPLA</sequence>
<dbReference type="AlphaFoldDB" id="A0A0B1SRA5"/>
<keyword evidence="1" id="KW-0472">Membrane</keyword>
<protein>
    <recommendedName>
        <fullName evidence="4">Spermine/spermidine synthase</fullName>
    </recommendedName>
</protein>
<dbReference type="EMBL" id="KN556887">
    <property type="protein sequence ID" value="KHJ87848.1"/>
    <property type="molecule type" value="Genomic_DNA"/>
</dbReference>
<dbReference type="InterPro" id="IPR029063">
    <property type="entry name" value="SAM-dependent_MTases_sf"/>
</dbReference>
<gene>
    <name evidence="2" type="ORF">OESDEN_12370</name>
</gene>
<organism evidence="2 3">
    <name type="scientific">Oesophagostomum dentatum</name>
    <name type="common">Nodular worm</name>
    <dbReference type="NCBI Taxonomy" id="61180"/>
    <lineage>
        <taxon>Eukaryota</taxon>
        <taxon>Metazoa</taxon>
        <taxon>Ecdysozoa</taxon>
        <taxon>Nematoda</taxon>
        <taxon>Chromadorea</taxon>
        <taxon>Rhabditida</taxon>
        <taxon>Rhabditina</taxon>
        <taxon>Rhabditomorpha</taxon>
        <taxon>Strongyloidea</taxon>
        <taxon>Strongylidae</taxon>
        <taxon>Oesophagostomum</taxon>
    </lineage>
</organism>
<dbReference type="Proteomes" id="UP000053660">
    <property type="component" value="Unassembled WGS sequence"/>
</dbReference>
<evidence type="ECO:0000313" key="3">
    <source>
        <dbReference type="Proteomes" id="UP000053660"/>
    </source>
</evidence>
<keyword evidence="1" id="KW-1133">Transmembrane helix</keyword>
<feature type="transmembrane region" description="Helical" evidence="1">
    <location>
        <begin position="7"/>
        <end position="26"/>
    </location>
</feature>
<evidence type="ECO:0000256" key="1">
    <source>
        <dbReference type="SAM" id="Phobius"/>
    </source>
</evidence>
<proteinExistence type="predicted"/>
<dbReference type="SUPFAM" id="SSF53335">
    <property type="entry name" value="S-adenosyl-L-methionine-dependent methyltransferases"/>
    <property type="match status" value="1"/>
</dbReference>
<reference evidence="2 3" key="1">
    <citation type="submission" date="2014-03" db="EMBL/GenBank/DDBJ databases">
        <title>Draft genome of the hookworm Oesophagostomum dentatum.</title>
        <authorList>
            <person name="Mitreva M."/>
        </authorList>
    </citation>
    <scope>NUCLEOTIDE SEQUENCE [LARGE SCALE GENOMIC DNA]</scope>
    <source>
        <strain evidence="2 3">OD-Hann</strain>
    </source>
</reference>